<dbReference type="Pfam" id="PF00535">
    <property type="entry name" value="Glycos_transf_2"/>
    <property type="match status" value="1"/>
</dbReference>
<dbReference type="Proteomes" id="UP000018550">
    <property type="component" value="Chromosome"/>
</dbReference>
<gene>
    <name evidence="2" type="primary">cps</name>
    <name evidence="2" type="ORF">SAPIS_v1c00940</name>
</gene>
<feature type="domain" description="Glycosyltransferase 2-like" evidence="1">
    <location>
        <begin position="4"/>
        <end position="128"/>
    </location>
</feature>
<dbReference type="PANTHER" id="PTHR22916:SF71">
    <property type="entry name" value="GLYCOSYL TRANSFERASE"/>
    <property type="match status" value="1"/>
</dbReference>
<evidence type="ECO:0000313" key="3">
    <source>
        <dbReference type="Proteomes" id="UP000018550"/>
    </source>
</evidence>
<accession>V5RIK6</accession>
<dbReference type="SUPFAM" id="SSF53448">
    <property type="entry name" value="Nucleotide-diphospho-sugar transferases"/>
    <property type="match status" value="1"/>
</dbReference>
<dbReference type="GO" id="GO:0016740">
    <property type="term" value="F:transferase activity"/>
    <property type="evidence" value="ECO:0007669"/>
    <property type="project" value="UniProtKB-KW"/>
</dbReference>
<dbReference type="KEGG" id="sapi:SAPIS_v1c00940"/>
<name>V5RIK6_SPIAP</name>
<dbReference type="EMBL" id="CP006682">
    <property type="protein sequence ID" value="AHB35941.1"/>
    <property type="molecule type" value="Genomic_DNA"/>
</dbReference>
<dbReference type="Gene3D" id="3.90.550.10">
    <property type="entry name" value="Spore Coat Polysaccharide Biosynthesis Protein SpsA, Chain A"/>
    <property type="match status" value="1"/>
</dbReference>
<dbReference type="AlphaFoldDB" id="V5RIK6"/>
<organism evidence="2 3">
    <name type="scientific">Spiroplasma apis B31</name>
    <dbReference type="NCBI Taxonomy" id="1276258"/>
    <lineage>
        <taxon>Bacteria</taxon>
        <taxon>Bacillati</taxon>
        <taxon>Mycoplasmatota</taxon>
        <taxon>Mollicutes</taxon>
        <taxon>Entomoplasmatales</taxon>
        <taxon>Spiroplasmataceae</taxon>
        <taxon>Spiroplasma</taxon>
    </lineage>
</organism>
<reference evidence="2 3" key="1">
    <citation type="journal article" date="2014" name="Genome Announc.">
        <title>Complete Genome Sequence of Spiroplasma apis B31T (ATCC 33834), a Bacterium Associated with May Disease of Honeybees (Apis mellifera).</title>
        <authorList>
            <person name="Ku C."/>
            <person name="Lo W.S."/>
            <person name="Chen L.L."/>
            <person name="Kuo C.H."/>
        </authorList>
    </citation>
    <scope>NUCLEOTIDE SEQUENCE [LARGE SCALE GENOMIC DNA]</scope>
    <source>
        <strain evidence="2">B31</strain>
    </source>
</reference>
<evidence type="ECO:0000259" key="1">
    <source>
        <dbReference type="Pfam" id="PF00535"/>
    </source>
</evidence>
<evidence type="ECO:0000313" key="2">
    <source>
        <dbReference type="EMBL" id="AHB35941.1"/>
    </source>
</evidence>
<protein>
    <submittedName>
        <fullName evidence="2">Glycosyltransferase</fullName>
    </submittedName>
</protein>
<dbReference type="InterPro" id="IPR001173">
    <property type="entry name" value="Glyco_trans_2-like"/>
</dbReference>
<dbReference type="PATRIC" id="fig|1276258.3.peg.91"/>
<dbReference type="PANTHER" id="PTHR22916">
    <property type="entry name" value="GLYCOSYLTRANSFERASE"/>
    <property type="match status" value="1"/>
</dbReference>
<dbReference type="OrthoDB" id="387866at2"/>
<dbReference type="STRING" id="1276258.SAPIS_v1c00940"/>
<keyword evidence="3" id="KW-1185">Reference proteome</keyword>
<keyword evidence="2" id="KW-0808">Transferase</keyword>
<dbReference type="InterPro" id="IPR029044">
    <property type="entry name" value="Nucleotide-diphossugar_trans"/>
</dbReference>
<sequence>MLLSFVVVTQEGLQDFEKTINSINNQSLQDYEIIIVMDRPSHDDNNDSLVKKLFTEKDNVKVVFNSSIQGSSLSWNLALDLAEGKYIKFFKEGDFIAPNFVEVISENLEKNKDKELDIIEYKIQFTGNVESEILTYLDKGKVYEISKDFDPYAYTNPLLFNKIFRTKLIKDFGFKFRNFVRYDMLFVYKVLGQTEYYLFIDSESIEKSNIQPIPYSVFDQVNQWTHILNYYRRIGKYKHLKDYLNYSYYKTLVYIWLWEIKKYDNKLLIKKATNFAIRKFKDKRVEFTTDNTVFLEKRDERFTEICVNFDDYIKEIYKVVK</sequence>
<dbReference type="HOGENOM" id="CLU_873829_0_0_14"/>
<proteinExistence type="predicted"/>
<dbReference type="eggNOG" id="COG0463">
    <property type="taxonomic scope" value="Bacteria"/>
</dbReference>
<dbReference type="RefSeq" id="WP_023788875.1">
    <property type="nucleotide sequence ID" value="NC_022998.1"/>
</dbReference>